<dbReference type="Proteomes" id="UP000749559">
    <property type="component" value="Unassembled WGS sequence"/>
</dbReference>
<keyword evidence="2" id="KW-1185">Reference proteome</keyword>
<dbReference type="PANTHER" id="PTHR34487">
    <property type="entry name" value="ACYL-ACP THIOESTERASE"/>
    <property type="match status" value="1"/>
</dbReference>
<dbReference type="AlphaFoldDB" id="A0A8J1U960"/>
<comment type="caution">
    <text evidence="1">The sequence shown here is derived from an EMBL/GenBank/DDBJ whole genome shotgun (WGS) entry which is preliminary data.</text>
</comment>
<dbReference type="PANTHER" id="PTHR34487:SF1">
    <property type="entry name" value="ACYL-ACP THIOESTERASE"/>
    <property type="match status" value="1"/>
</dbReference>
<dbReference type="EMBL" id="CAIIXF020000001">
    <property type="protein sequence ID" value="CAH1773633.1"/>
    <property type="molecule type" value="Genomic_DNA"/>
</dbReference>
<gene>
    <name evidence="1" type="ORF">OFUS_LOCUS1207</name>
</gene>
<protein>
    <submittedName>
        <fullName evidence="1">Uncharacterized protein</fullName>
    </submittedName>
</protein>
<organism evidence="1 2">
    <name type="scientific">Owenia fusiformis</name>
    <name type="common">Polychaete worm</name>
    <dbReference type="NCBI Taxonomy" id="6347"/>
    <lineage>
        <taxon>Eukaryota</taxon>
        <taxon>Metazoa</taxon>
        <taxon>Spiralia</taxon>
        <taxon>Lophotrochozoa</taxon>
        <taxon>Annelida</taxon>
        <taxon>Polychaeta</taxon>
        <taxon>Sedentaria</taxon>
        <taxon>Canalipalpata</taxon>
        <taxon>Sabellida</taxon>
        <taxon>Oweniida</taxon>
        <taxon>Oweniidae</taxon>
        <taxon>Owenia</taxon>
    </lineage>
</organism>
<proteinExistence type="predicted"/>
<name>A0A8J1U960_OWEFU</name>
<sequence>MLVRQLNSQLYYNRLLLPKGSYKRQLLYLCISPRTNNNQVNARMAYEWNKDGLDLPGLPFDTFSWTGNTNLWKACQIFESNDIPRDVMIRLHETFLMFTRSAYISFTPEYYQYIAMDFPCKISTSLVSIGKSSLVSKIELLSQKHGNKSLACATYQVVAVDKGTRKSSIIPDWLREANPESTTKPRPTMMSALEIPKDDVDVFKYEVTVVPSDTDLYGHCNQNTYIRYCTDTATVAARKEKLKDFQYDMVHYTAKDVSVIYSGECTIGAVLTVHCWEDLTDNNALFFIIKSKDETIFHCTINFYSSQPTENANKSDDLASARL</sequence>
<dbReference type="Gene3D" id="3.10.129.10">
    <property type="entry name" value="Hotdog Thioesterase"/>
    <property type="match status" value="1"/>
</dbReference>
<reference evidence="1" key="1">
    <citation type="submission" date="2022-03" db="EMBL/GenBank/DDBJ databases">
        <authorList>
            <person name="Martin C."/>
        </authorList>
    </citation>
    <scope>NUCLEOTIDE SEQUENCE</scope>
</reference>
<dbReference type="InterPro" id="IPR029069">
    <property type="entry name" value="HotDog_dom_sf"/>
</dbReference>
<dbReference type="SUPFAM" id="SSF54637">
    <property type="entry name" value="Thioesterase/thiol ester dehydrase-isomerase"/>
    <property type="match status" value="2"/>
</dbReference>
<dbReference type="OrthoDB" id="6055966at2759"/>
<evidence type="ECO:0000313" key="2">
    <source>
        <dbReference type="Proteomes" id="UP000749559"/>
    </source>
</evidence>
<accession>A0A8J1U960</accession>
<evidence type="ECO:0000313" key="1">
    <source>
        <dbReference type="EMBL" id="CAH1773633.1"/>
    </source>
</evidence>